<reference evidence="1" key="1">
    <citation type="submission" date="2022-11" db="EMBL/GenBank/DDBJ databases">
        <title>Marilongibacter aestuarii gen. nov., sp. nov., isolated from tidal flat sediment.</title>
        <authorList>
            <person name="Jiayan W."/>
        </authorList>
    </citation>
    <scope>NUCLEOTIDE SEQUENCE</scope>
    <source>
        <strain evidence="1">Z1-6</strain>
    </source>
</reference>
<organism evidence="1 2">
    <name type="scientific">Draconibacterium aestuarii</name>
    <dbReference type="NCBI Taxonomy" id="2998507"/>
    <lineage>
        <taxon>Bacteria</taxon>
        <taxon>Pseudomonadati</taxon>
        <taxon>Bacteroidota</taxon>
        <taxon>Bacteroidia</taxon>
        <taxon>Marinilabiliales</taxon>
        <taxon>Prolixibacteraceae</taxon>
        <taxon>Draconibacterium</taxon>
    </lineage>
</organism>
<keyword evidence="2" id="KW-1185">Reference proteome</keyword>
<dbReference type="Proteomes" id="UP001145087">
    <property type="component" value="Unassembled WGS sequence"/>
</dbReference>
<comment type="caution">
    <text evidence="1">The sequence shown here is derived from an EMBL/GenBank/DDBJ whole genome shotgun (WGS) entry which is preliminary data.</text>
</comment>
<evidence type="ECO:0008006" key="3">
    <source>
        <dbReference type="Google" id="ProtNLM"/>
    </source>
</evidence>
<evidence type="ECO:0000313" key="2">
    <source>
        <dbReference type="Proteomes" id="UP001145087"/>
    </source>
</evidence>
<dbReference type="EMBL" id="JAPOHD010000056">
    <property type="protein sequence ID" value="MCY1722434.1"/>
    <property type="molecule type" value="Genomic_DNA"/>
</dbReference>
<protein>
    <recommendedName>
        <fullName evidence="3">NACHT domain-containing protein</fullName>
    </recommendedName>
</protein>
<dbReference type="InterPro" id="IPR027417">
    <property type="entry name" value="P-loop_NTPase"/>
</dbReference>
<proteinExistence type="predicted"/>
<dbReference type="Gene3D" id="3.40.50.300">
    <property type="entry name" value="P-loop containing nucleotide triphosphate hydrolases"/>
    <property type="match status" value="1"/>
</dbReference>
<dbReference type="AlphaFoldDB" id="A0A9X3F8D3"/>
<name>A0A9X3F8D3_9BACT</name>
<accession>A0A9X3F8D3</accession>
<gene>
    <name evidence="1" type="ORF">OU798_18945</name>
</gene>
<sequence>MDNYGLLRDDIRSKIKKKKLYGSDCNLLSQKIYNETQRQVSISTLKRFFGLIKNKHNPSKYTLDTLAEFVGFKDWSDYAKSHDTLSPTSFEDDPWEVLKRQMLEVTSHSLESLKQKTNYNKDEFIFRPLGKDRFDRFEATNIPATLFIAPDGYGKSSLMIQLVEKYFLTENEKFKNDIICLIDGGIFFNLYSKNSNIDMLNQLLEFNVNPGLNFYFHKNPEKRKGRIWLLFDDVDEVFFDRKRYLQLIENIMQILMVNDGGWFKAILTCRPENLDVFTQLFHKNPVLKATWFDVGFTYEKYIDAINIPLFSTKDIKMILKLQNVEPKYKGIFTRYKDVLGIISHPYSLSLFIREFKQNENISEIILLDRFIKAKIFSPPFLEEKILLMKRYIALCNRGKETTLVEKEHLVRDPDLIPAHQQLISDGILYEFIVPEDTIDLKIMVSFTQRIILDYMVLRAWTQDKNYSVELLLEIVEFYKNSKLMQGYIIKLFMKMLVQNNELELIKQICGKLVEFTQDKEGNQNVSECMDAIVATINEMGDNNEELHKLFQL</sequence>
<dbReference type="RefSeq" id="WP_343334760.1">
    <property type="nucleotide sequence ID" value="NZ_JAPOHD010000056.1"/>
</dbReference>
<evidence type="ECO:0000313" key="1">
    <source>
        <dbReference type="EMBL" id="MCY1722434.1"/>
    </source>
</evidence>